<keyword evidence="2" id="KW-0808">Transferase</keyword>
<keyword evidence="4" id="KW-0677">Repeat</keyword>
<dbReference type="Proteomes" id="UP001249851">
    <property type="component" value="Unassembled WGS sequence"/>
</dbReference>
<dbReference type="InterPro" id="IPR044066">
    <property type="entry name" value="TRIAD_supradom"/>
</dbReference>
<dbReference type="InterPro" id="IPR002867">
    <property type="entry name" value="IBR_dom"/>
</dbReference>
<dbReference type="PANTHER" id="PTHR22770">
    <property type="entry name" value="UBIQUITIN CONJUGATING ENZYME 7 INTERACTING PROTEIN-RELATED"/>
    <property type="match status" value="1"/>
</dbReference>
<keyword evidence="3" id="KW-0479">Metal-binding</keyword>
<dbReference type="GO" id="GO:0043130">
    <property type="term" value="F:ubiquitin binding"/>
    <property type="evidence" value="ECO:0007669"/>
    <property type="project" value="TreeGrafter"/>
</dbReference>
<dbReference type="PROSITE" id="PS51873">
    <property type="entry name" value="TRIAD"/>
    <property type="match status" value="1"/>
</dbReference>
<reference evidence="9" key="2">
    <citation type="journal article" date="2023" name="Science">
        <title>Genomic signatures of disease resistance in endangered staghorn corals.</title>
        <authorList>
            <person name="Vollmer S.V."/>
            <person name="Selwyn J.D."/>
            <person name="Despard B.A."/>
            <person name="Roesel C.L."/>
        </authorList>
    </citation>
    <scope>NUCLEOTIDE SEQUENCE</scope>
    <source>
        <strain evidence="9">K2</strain>
    </source>
</reference>
<comment type="caution">
    <text evidence="9">The sequence shown here is derived from an EMBL/GenBank/DDBJ whole genome shotgun (WGS) entry which is preliminary data.</text>
</comment>
<keyword evidence="7" id="KW-0862">Zinc</keyword>
<dbReference type="InterPro" id="IPR051628">
    <property type="entry name" value="LUBAC_E3_Ligases"/>
</dbReference>
<proteinExistence type="predicted"/>
<name>A0AAD9R5A0_ACRCE</name>
<evidence type="ECO:0000256" key="4">
    <source>
        <dbReference type="ARBA" id="ARBA00022737"/>
    </source>
</evidence>
<protein>
    <recommendedName>
        <fullName evidence="8">RING-type domain-containing protein</fullName>
    </recommendedName>
</protein>
<dbReference type="GO" id="GO:0004842">
    <property type="term" value="F:ubiquitin-protein transferase activity"/>
    <property type="evidence" value="ECO:0007669"/>
    <property type="project" value="TreeGrafter"/>
</dbReference>
<dbReference type="GO" id="GO:0043161">
    <property type="term" value="P:proteasome-mediated ubiquitin-dependent protein catabolic process"/>
    <property type="evidence" value="ECO:0007669"/>
    <property type="project" value="TreeGrafter"/>
</dbReference>
<dbReference type="PANTHER" id="PTHR22770:SF13">
    <property type="entry name" value="RING-TYPE DOMAIN-CONTAINING PROTEIN"/>
    <property type="match status" value="1"/>
</dbReference>
<comment type="pathway">
    <text evidence="1">Protein modification; protein ubiquitination.</text>
</comment>
<evidence type="ECO:0000256" key="1">
    <source>
        <dbReference type="ARBA" id="ARBA00004906"/>
    </source>
</evidence>
<dbReference type="EMBL" id="JARQWQ010000002">
    <property type="protein sequence ID" value="KAK2573309.1"/>
    <property type="molecule type" value="Genomic_DNA"/>
</dbReference>
<organism evidence="9 10">
    <name type="scientific">Acropora cervicornis</name>
    <name type="common">Staghorn coral</name>
    <dbReference type="NCBI Taxonomy" id="6130"/>
    <lineage>
        <taxon>Eukaryota</taxon>
        <taxon>Metazoa</taxon>
        <taxon>Cnidaria</taxon>
        <taxon>Anthozoa</taxon>
        <taxon>Hexacorallia</taxon>
        <taxon>Scleractinia</taxon>
        <taxon>Astrocoeniina</taxon>
        <taxon>Acroporidae</taxon>
        <taxon>Acropora</taxon>
    </lineage>
</organism>
<evidence type="ECO:0000259" key="8">
    <source>
        <dbReference type="PROSITE" id="PS51873"/>
    </source>
</evidence>
<evidence type="ECO:0000313" key="9">
    <source>
        <dbReference type="EMBL" id="KAK2573309.1"/>
    </source>
</evidence>
<evidence type="ECO:0000256" key="3">
    <source>
        <dbReference type="ARBA" id="ARBA00022723"/>
    </source>
</evidence>
<keyword evidence="10" id="KW-1185">Reference proteome</keyword>
<keyword evidence="6" id="KW-0833">Ubl conjugation pathway</keyword>
<keyword evidence="5" id="KW-0863">Zinc-finger</keyword>
<sequence>MAQRQLSTCSICFTDKFLIVTCGSGQHTFCNICVTDCVVPRTRTNNAMIGPTEGLSCPFSNQCQSQFDFDLLRDILGQNAVHHGRIDVDQELRILAVNSAIRRGSRINCPNEECSYFYSKLEEQTFEELFFSCPSCEGNFCLTCKNRLSIQGYSDHLCPPDKGVTDADANMRLHEVLTEAVAVRCPNEECSTTDQGRALAIKEPGDCNAMTCGECHRFFCFICCKDLGTESQQAHQAFPHRNMTEEGAPPCWIFDDEERGLTEDLALKIRQLTAVTNYLFTLEMSDERKEALLCLNRKVLGDLYWRLINRIKKPHDRASSYERKTTKITLK</sequence>
<evidence type="ECO:0000256" key="2">
    <source>
        <dbReference type="ARBA" id="ARBA00022679"/>
    </source>
</evidence>
<dbReference type="GO" id="GO:0008270">
    <property type="term" value="F:zinc ion binding"/>
    <property type="evidence" value="ECO:0007669"/>
    <property type="project" value="UniProtKB-KW"/>
</dbReference>
<evidence type="ECO:0000256" key="5">
    <source>
        <dbReference type="ARBA" id="ARBA00022771"/>
    </source>
</evidence>
<gene>
    <name evidence="9" type="ORF">P5673_000954</name>
</gene>
<feature type="domain" description="RING-type" evidence="8">
    <location>
        <begin position="5"/>
        <end position="244"/>
    </location>
</feature>
<accession>A0AAD9R5A0</accession>
<dbReference type="GO" id="GO:0097039">
    <property type="term" value="P:protein linear polyubiquitination"/>
    <property type="evidence" value="ECO:0007669"/>
    <property type="project" value="TreeGrafter"/>
</dbReference>
<dbReference type="SUPFAM" id="SSF57850">
    <property type="entry name" value="RING/U-box"/>
    <property type="match status" value="1"/>
</dbReference>
<dbReference type="GO" id="GO:0071797">
    <property type="term" value="C:LUBAC complex"/>
    <property type="evidence" value="ECO:0007669"/>
    <property type="project" value="TreeGrafter"/>
</dbReference>
<evidence type="ECO:0000313" key="10">
    <source>
        <dbReference type="Proteomes" id="UP001249851"/>
    </source>
</evidence>
<dbReference type="AlphaFoldDB" id="A0AAD9R5A0"/>
<dbReference type="Pfam" id="PF01485">
    <property type="entry name" value="IBR"/>
    <property type="match status" value="1"/>
</dbReference>
<evidence type="ECO:0000256" key="6">
    <source>
        <dbReference type="ARBA" id="ARBA00022786"/>
    </source>
</evidence>
<evidence type="ECO:0000256" key="7">
    <source>
        <dbReference type="ARBA" id="ARBA00022833"/>
    </source>
</evidence>
<reference evidence="9" key="1">
    <citation type="journal article" date="2023" name="G3 (Bethesda)">
        <title>Whole genome assembly and annotation of the endangered Caribbean coral Acropora cervicornis.</title>
        <authorList>
            <person name="Selwyn J.D."/>
            <person name="Vollmer S.V."/>
        </authorList>
    </citation>
    <scope>NUCLEOTIDE SEQUENCE</scope>
    <source>
        <strain evidence="9">K2</strain>
    </source>
</reference>